<evidence type="ECO:0000256" key="2">
    <source>
        <dbReference type="ARBA" id="ARBA00022516"/>
    </source>
</evidence>
<name>A0A098LJB8_9BACT</name>
<dbReference type="Gene3D" id="2.60.200.40">
    <property type="match status" value="1"/>
</dbReference>
<protein>
    <submittedName>
        <fullName evidence="13">YegS BmrU family lipid kinase</fullName>
    </submittedName>
</protein>
<dbReference type="PROSITE" id="PS50146">
    <property type="entry name" value="DAGK"/>
    <property type="match status" value="1"/>
</dbReference>
<dbReference type="Proteomes" id="UP000030185">
    <property type="component" value="Unassembled WGS sequence"/>
</dbReference>
<keyword evidence="3" id="KW-0808">Transferase</keyword>
<dbReference type="Gene3D" id="3.40.50.10330">
    <property type="entry name" value="Probable inorganic polyphosphate/atp-NAD kinase, domain 1"/>
    <property type="match status" value="1"/>
</dbReference>
<keyword evidence="2" id="KW-0444">Lipid biosynthesis</keyword>
<dbReference type="Pfam" id="PF00781">
    <property type="entry name" value="DAGK_cat"/>
    <property type="match status" value="1"/>
</dbReference>
<proteinExistence type="predicted"/>
<dbReference type="OrthoDB" id="9786026at2"/>
<dbReference type="PANTHER" id="PTHR12358:SF106">
    <property type="entry name" value="LIPID KINASE YEGS"/>
    <property type="match status" value="1"/>
</dbReference>
<comment type="caution">
    <text evidence="13">The sequence shown here is derived from an EMBL/GenBank/DDBJ whole genome shotgun (WGS) entry which is preliminary data.</text>
</comment>
<evidence type="ECO:0000256" key="8">
    <source>
        <dbReference type="ARBA" id="ARBA00022842"/>
    </source>
</evidence>
<dbReference type="eggNOG" id="COG1597">
    <property type="taxonomic scope" value="Bacteria"/>
</dbReference>
<dbReference type="InterPro" id="IPR001206">
    <property type="entry name" value="Diacylglycerol_kinase_cat_dom"/>
</dbReference>
<feature type="domain" description="DAGKc" evidence="12">
    <location>
        <begin position="3"/>
        <end position="133"/>
    </location>
</feature>
<keyword evidence="5" id="KW-0547">Nucleotide-binding</keyword>
<dbReference type="EMBL" id="BBLT01000010">
    <property type="protein sequence ID" value="GAL87045.1"/>
    <property type="molecule type" value="Genomic_DNA"/>
</dbReference>
<evidence type="ECO:0000256" key="3">
    <source>
        <dbReference type="ARBA" id="ARBA00022679"/>
    </source>
</evidence>
<dbReference type="InterPro" id="IPR050187">
    <property type="entry name" value="Lipid_Phosphate_FormReg"/>
</dbReference>
<sequence>MKQKPERFFFIINPIAGVRSKEDIPRKIKEVFSGSEKYYEIAFTKFKGHATELAQEAVNNNFDAVVAVGGDGTINEVATGLIGQTPALGIIPLGSGNGLARHLKVPIHIQNSIKYLLDSAPVSIDHCRLNNLPFFCTAGVGFDALIGKVFSEQKTRGFSTYLKTVITEYKSYKCETYKISLDGKEIEMEAFLLSFANASQYGNNVFIAPQASLQDGYIDVCMMHPFPSSSLLNLGFKLFTKKVNKFHYLDIIKAKNIEIERESSGPVHLDGEPVYMDSRLKISIVPNSLRVLSI</sequence>
<evidence type="ECO:0000256" key="9">
    <source>
        <dbReference type="ARBA" id="ARBA00023098"/>
    </source>
</evidence>
<comment type="cofactor">
    <cofactor evidence="1">
        <name>Mg(2+)</name>
        <dbReference type="ChEBI" id="CHEBI:18420"/>
    </cofactor>
</comment>
<reference evidence="13 14" key="1">
    <citation type="submission" date="2014-09" db="EMBL/GenBank/DDBJ databases">
        <title>Sporocytophaga myxococcoides PG-01 genome sequencing.</title>
        <authorList>
            <person name="Liu L."/>
            <person name="Gao P.J."/>
            <person name="Chen G.J."/>
            <person name="Wang L.S."/>
        </authorList>
    </citation>
    <scope>NUCLEOTIDE SEQUENCE [LARGE SCALE GENOMIC DNA]</scope>
    <source>
        <strain evidence="13 14">PG-01</strain>
    </source>
</reference>
<dbReference type="AlphaFoldDB" id="A0A098LJB8"/>
<dbReference type="SUPFAM" id="SSF111331">
    <property type="entry name" value="NAD kinase/diacylglycerol kinase-like"/>
    <property type="match status" value="1"/>
</dbReference>
<dbReference type="InterPro" id="IPR017438">
    <property type="entry name" value="ATP-NAD_kinase_N"/>
</dbReference>
<dbReference type="InterPro" id="IPR045540">
    <property type="entry name" value="YegS/DAGK_C"/>
</dbReference>
<dbReference type="InterPro" id="IPR005218">
    <property type="entry name" value="Diacylglycerol/lipid_kinase"/>
</dbReference>
<evidence type="ECO:0000313" key="14">
    <source>
        <dbReference type="Proteomes" id="UP000030185"/>
    </source>
</evidence>
<evidence type="ECO:0000256" key="1">
    <source>
        <dbReference type="ARBA" id="ARBA00001946"/>
    </source>
</evidence>
<dbReference type="GO" id="GO:0046872">
    <property type="term" value="F:metal ion binding"/>
    <property type="evidence" value="ECO:0007669"/>
    <property type="project" value="UniProtKB-KW"/>
</dbReference>
<accession>A0A098LJB8</accession>
<dbReference type="NCBIfam" id="TIGR00147">
    <property type="entry name" value="YegS/Rv2252/BmrU family lipid kinase"/>
    <property type="match status" value="1"/>
</dbReference>
<keyword evidence="7" id="KW-0067">ATP-binding</keyword>
<evidence type="ECO:0000313" key="13">
    <source>
        <dbReference type="EMBL" id="GAL87045.1"/>
    </source>
</evidence>
<dbReference type="STRING" id="153721.MYP_4275"/>
<evidence type="ECO:0000256" key="10">
    <source>
        <dbReference type="ARBA" id="ARBA00023209"/>
    </source>
</evidence>
<evidence type="ECO:0000256" key="7">
    <source>
        <dbReference type="ARBA" id="ARBA00022840"/>
    </source>
</evidence>
<dbReference type="SMART" id="SM00046">
    <property type="entry name" value="DAGKc"/>
    <property type="match status" value="1"/>
</dbReference>
<evidence type="ECO:0000259" key="12">
    <source>
        <dbReference type="PROSITE" id="PS50146"/>
    </source>
</evidence>
<keyword evidence="14" id="KW-1185">Reference proteome</keyword>
<organism evidence="13 14">
    <name type="scientific">Sporocytophaga myxococcoides</name>
    <dbReference type="NCBI Taxonomy" id="153721"/>
    <lineage>
        <taxon>Bacteria</taxon>
        <taxon>Pseudomonadati</taxon>
        <taxon>Bacteroidota</taxon>
        <taxon>Cytophagia</taxon>
        <taxon>Cytophagales</taxon>
        <taxon>Cytophagaceae</taxon>
        <taxon>Sporocytophaga</taxon>
    </lineage>
</organism>
<keyword evidence="8" id="KW-0460">Magnesium</keyword>
<dbReference type="PANTHER" id="PTHR12358">
    <property type="entry name" value="SPHINGOSINE KINASE"/>
    <property type="match status" value="1"/>
</dbReference>
<keyword evidence="4" id="KW-0479">Metal-binding</keyword>
<dbReference type="RefSeq" id="WP_045467687.1">
    <property type="nucleotide sequence ID" value="NZ_BBLT01000010.1"/>
</dbReference>
<dbReference type="GO" id="GO:0005886">
    <property type="term" value="C:plasma membrane"/>
    <property type="evidence" value="ECO:0007669"/>
    <property type="project" value="TreeGrafter"/>
</dbReference>
<gene>
    <name evidence="13" type="ORF">MYP_4275</name>
</gene>
<dbReference type="Pfam" id="PF19279">
    <property type="entry name" value="YegS_C"/>
    <property type="match status" value="1"/>
</dbReference>
<keyword evidence="6 13" id="KW-0418">Kinase</keyword>
<keyword evidence="11" id="KW-1208">Phospholipid metabolism</keyword>
<dbReference type="InterPro" id="IPR016064">
    <property type="entry name" value="NAD/diacylglycerol_kinase_sf"/>
</dbReference>
<evidence type="ECO:0000256" key="4">
    <source>
        <dbReference type="ARBA" id="ARBA00022723"/>
    </source>
</evidence>
<dbReference type="GO" id="GO:0008654">
    <property type="term" value="P:phospholipid biosynthetic process"/>
    <property type="evidence" value="ECO:0007669"/>
    <property type="project" value="UniProtKB-KW"/>
</dbReference>
<keyword evidence="10" id="KW-0594">Phospholipid biosynthesis</keyword>
<evidence type="ECO:0000256" key="11">
    <source>
        <dbReference type="ARBA" id="ARBA00023264"/>
    </source>
</evidence>
<dbReference type="GO" id="GO:0005524">
    <property type="term" value="F:ATP binding"/>
    <property type="evidence" value="ECO:0007669"/>
    <property type="project" value="UniProtKB-KW"/>
</dbReference>
<keyword evidence="9" id="KW-0443">Lipid metabolism</keyword>
<evidence type="ECO:0000256" key="5">
    <source>
        <dbReference type="ARBA" id="ARBA00022741"/>
    </source>
</evidence>
<dbReference type="GO" id="GO:0016301">
    <property type="term" value="F:kinase activity"/>
    <property type="evidence" value="ECO:0007669"/>
    <property type="project" value="UniProtKB-KW"/>
</dbReference>
<evidence type="ECO:0000256" key="6">
    <source>
        <dbReference type="ARBA" id="ARBA00022777"/>
    </source>
</evidence>